<gene>
    <name evidence="1" type="ORF">ACFQY8_03175</name>
</gene>
<evidence type="ECO:0000313" key="1">
    <source>
        <dbReference type="EMBL" id="MFD0704750.1"/>
    </source>
</evidence>
<evidence type="ECO:0000313" key="2">
    <source>
        <dbReference type="Proteomes" id="UP001597036"/>
    </source>
</evidence>
<dbReference type="Gene3D" id="3.60.15.10">
    <property type="entry name" value="Ribonuclease Z/Hydroxyacylglutathione hydrolase-like"/>
    <property type="match status" value="1"/>
</dbReference>
<sequence length="90" mass="9989">MSKRVISIISICEKNIFVVTMRSFLIIKPTRYVHPFRILGDVWFVGDSWVSVHLIDTGNGLLLTDAGNVGATAQLIQSIWEAGFNPADVK</sequence>
<dbReference type="Proteomes" id="UP001597036">
    <property type="component" value="Unassembled WGS sequence"/>
</dbReference>
<organism evidence="1 2">
    <name type="scientific">Alloscardovia venturai</name>
    <dbReference type="NCBI Taxonomy" id="1769421"/>
    <lineage>
        <taxon>Bacteria</taxon>
        <taxon>Bacillati</taxon>
        <taxon>Actinomycetota</taxon>
        <taxon>Actinomycetes</taxon>
        <taxon>Bifidobacteriales</taxon>
        <taxon>Bifidobacteriaceae</taxon>
        <taxon>Alloscardovia</taxon>
    </lineage>
</organism>
<dbReference type="InterPro" id="IPR036866">
    <property type="entry name" value="RibonucZ/Hydroxyglut_hydro"/>
</dbReference>
<reference evidence="2" key="1">
    <citation type="journal article" date="2019" name="Int. J. Syst. Evol. Microbiol.">
        <title>The Global Catalogue of Microorganisms (GCM) 10K type strain sequencing project: providing services to taxonomists for standard genome sequencing and annotation.</title>
        <authorList>
            <consortium name="The Broad Institute Genomics Platform"/>
            <consortium name="The Broad Institute Genome Sequencing Center for Infectious Disease"/>
            <person name="Wu L."/>
            <person name="Ma J."/>
        </authorList>
    </citation>
    <scope>NUCLEOTIDE SEQUENCE [LARGE SCALE GENOMIC DNA]</scope>
    <source>
        <strain evidence="2">CCM 8604</strain>
    </source>
</reference>
<accession>A0ABW2Y3Y2</accession>
<protein>
    <recommendedName>
        <fullName evidence="3">MBL fold metallo-hydrolase</fullName>
    </recommendedName>
</protein>
<dbReference type="EMBL" id="JBHTHQ010000016">
    <property type="protein sequence ID" value="MFD0704750.1"/>
    <property type="molecule type" value="Genomic_DNA"/>
</dbReference>
<dbReference type="SUPFAM" id="SSF56281">
    <property type="entry name" value="Metallo-hydrolase/oxidoreductase"/>
    <property type="match status" value="1"/>
</dbReference>
<keyword evidence="2" id="KW-1185">Reference proteome</keyword>
<evidence type="ECO:0008006" key="3">
    <source>
        <dbReference type="Google" id="ProtNLM"/>
    </source>
</evidence>
<name>A0ABW2Y3Y2_9BIFI</name>
<comment type="caution">
    <text evidence="1">The sequence shown here is derived from an EMBL/GenBank/DDBJ whole genome shotgun (WGS) entry which is preliminary data.</text>
</comment>
<dbReference type="RefSeq" id="WP_377938465.1">
    <property type="nucleotide sequence ID" value="NZ_JBHTHQ010000016.1"/>
</dbReference>
<proteinExistence type="predicted"/>